<evidence type="ECO:0000313" key="2">
    <source>
        <dbReference type="Proteomes" id="UP001162501"/>
    </source>
</evidence>
<organism evidence="1 2">
    <name type="scientific">Rangifer tarandus platyrhynchus</name>
    <name type="common">Svalbard reindeer</name>
    <dbReference type="NCBI Taxonomy" id="3082113"/>
    <lineage>
        <taxon>Eukaryota</taxon>
        <taxon>Metazoa</taxon>
        <taxon>Chordata</taxon>
        <taxon>Craniata</taxon>
        <taxon>Vertebrata</taxon>
        <taxon>Euteleostomi</taxon>
        <taxon>Mammalia</taxon>
        <taxon>Eutheria</taxon>
        <taxon>Laurasiatheria</taxon>
        <taxon>Artiodactyla</taxon>
        <taxon>Ruminantia</taxon>
        <taxon>Pecora</taxon>
        <taxon>Cervidae</taxon>
        <taxon>Odocoileinae</taxon>
        <taxon>Rangifer</taxon>
    </lineage>
</organism>
<protein>
    <submittedName>
        <fullName evidence="1">Uncharacterized protein</fullName>
    </submittedName>
</protein>
<dbReference type="Proteomes" id="UP001162501">
    <property type="component" value="Chromosome 14"/>
</dbReference>
<reference evidence="1" key="1">
    <citation type="submission" date="2023-05" db="EMBL/GenBank/DDBJ databases">
        <authorList>
            <consortium name="ELIXIR-Norway"/>
        </authorList>
    </citation>
    <scope>NUCLEOTIDE SEQUENCE</scope>
</reference>
<gene>
    <name evidence="1" type="ORF">MRATA1EN3_LOCUS6741</name>
</gene>
<evidence type="ECO:0000313" key="1">
    <source>
        <dbReference type="EMBL" id="CAI9695528.1"/>
    </source>
</evidence>
<name>A0ACB0E4H1_RANTA</name>
<proteinExistence type="predicted"/>
<dbReference type="EMBL" id="OX596098">
    <property type="protein sequence ID" value="CAI9695528.1"/>
    <property type="molecule type" value="Genomic_DNA"/>
</dbReference>
<accession>A0ACB0E4H1</accession>
<sequence length="177" mass="17792">MCRWPPGAQLQGVVSNTQGLSGLLPRPTSASGTSGPGRQVAEAQWGACPGGGCSENQASLPAPPRGAWHSGRSALTCFSASSGAPCSHPHWLPLPVISASTPAALWGPGVRAREVGAMEEHVPGQGGVPSPRTPHPACQRVLLDPYLAVGSSVPPSMSACGQLGSVAPAAPRRCVVG</sequence>